<dbReference type="InterPro" id="IPR004381">
    <property type="entry name" value="Glycerate_kinase"/>
</dbReference>
<dbReference type="SUPFAM" id="SSF110738">
    <property type="entry name" value="Glycerate kinase I"/>
    <property type="match status" value="1"/>
</dbReference>
<dbReference type="Proteomes" id="UP001228403">
    <property type="component" value="Unassembled WGS sequence"/>
</dbReference>
<dbReference type="Gene3D" id="3.90.1510.10">
    <property type="entry name" value="Glycerate kinase, domain 2"/>
    <property type="match status" value="1"/>
</dbReference>
<dbReference type="InterPro" id="IPR036129">
    <property type="entry name" value="Glycerate_kinase_sf"/>
</dbReference>
<accession>A0ABT7U6R2</accession>
<dbReference type="InterPro" id="IPR018193">
    <property type="entry name" value="Glyc_kinase_flavodox-like_fold"/>
</dbReference>
<evidence type="ECO:0000256" key="3">
    <source>
        <dbReference type="ARBA" id="ARBA00022777"/>
    </source>
</evidence>
<dbReference type="Gene3D" id="3.40.50.10350">
    <property type="entry name" value="Glycerate kinase, domain 1"/>
    <property type="match status" value="1"/>
</dbReference>
<dbReference type="PIRSF" id="PIRSF006078">
    <property type="entry name" value="GlxK"/>
    <property type="match status" value="1"/>
</dbReference>
<dbReference type="EMBL" id="JAUDCF010000024">
    <property type="protein sequence ID" value="MDM8146199.1"/>
    <property type="molecule type" value="Genomic_DNA"/>
</dbReference>
<dbReference type="EC" id="2.7.1.31" evidence="5"/>
<dbReference type="PANTHER" id="PTHR21599:SF0">
    <property type="entry name" value="GLYCERATE KINASE"/>
    <property type="match status" value="1"/>
</dbReference>
<keyword evidence="6" id="KW-1185">Reference proteome</keyword>
<evidence type="ECO:0000256" key="1">
    <source>
        <dbReference type="ARBA" id="ARBA00006284"/>
    </source>
</evidence>
<dbReference type="PANTHER" id="PTHR21599">
    <property type="entry name" value="GLYCERATE KINASE"/>
    <property type="match status" value="1"/>
</dbReference>
<organism evidence="5 6">
    <name type="scientific">Bacteroides eggerthii</name>
    <dbReference type="NCBI Taxonomy" id="28111"/>
    <lineage>
        <taxon>Bacteria</taxon>
        <taxon>Pseudomonadati</taxon>
        <taxon>Bacteroidota</taxon>
        <taxon>Bacteroidia</taxon>
        <taxon>Bacteroidales</taxon>
        <taxon>Bacteroidaceae</taxon>
        <taxon>Bacteroides</taxon>
    </lineage>
</organism>
<evidence type="ECO:0000313" key="5">
    <source>
        <dbReference type="EMBL" id="MDM8146199.1"/>
    </source>
</evidence>
<comment type="caution">
    <text evidence="5">The sequence shown here is derived from an EMBL/GenBank/DDBJ whole genome shotgun (WGS) entry which is preliminary data.</text>
</comment>
<proteinExistence type="inferred from homology"/>
<sequence>MKIVLAIDSFKGCLSSQEVEETFADALQQQGAEIIALPMSDGGEGMLEAFISALQGSFIDAPAHDPLMRPIRARYGRTADGTAVIETARACGLTLMTAEERNPLLATTYGVSELIAHAIKQGSRNFIIGLGGSGTSDAGTGMLQALADIFTTSQKVEELPDRCLKECHFTLACDVRNPLYGPHGAAHIFGPQKGATPEMVNQLDERAKRFAQESARRMGIDLSQHPGAGAAGGLGYAFLQYFHTRMESGADLLLDLIHFDQQLKGTDLVIAGEGHADYQTLMGKLPERVLRRAQKQNIPVWLLAGQADDTPKLLEAGFTKVDSITPKEMPLEEALQAETAKKNIRKFIFEKLLSPT</sequence>
<protein>
    <submittedName>
        <fullName evidence="5">Glycerate kinase</fullName>
        <ecNumber evidence="5">2.7.1.31</ecNumber>
    </submittedName>
</protein>
<name>A0ABT7U6R2_9BACE</name>
<evidence type="ECO:0000256" key="4">
    <source>
        <dbReference type="PIRNR" id="PIRNR006078"/>
    </source>
</evidence>
<keyword evidence="3 4" id="KW-0418">Kinase</keyword>
<reference evidence="6" key="1">
    <citation type="submission" date="2023-07" db="EMBL/GenBank/DDBJ databases">
        <title>Identification and characterization of horizontal gene transfer across gut microbiota members of farm animals based on homology search.</title>
        <authorList>
            <person name="Schwarzerova J."/>
            <person name="Nykrynova M."/>
            <person name="Jureckova K."/>
            <person name="Cejkova D."/>
            <person name="Rychlik I."/>
        </authorList>
    </citation>
    <scope>NUCLEOTIDE SEQUENCE [LARGE SCALE GENOMIC DNA]</scope>
    <source>
        <strain evidence="6">ET4</strain>
    </source>
</reference>
<comment type="similarity">
    <text evidence="1 4">Belongs to the glycerate kinase type-1 family.</text>
</comment>
<dbReference type="Pfam" id="PF02595">
    <property type="entry name" value="Gly_kinase"/>
    <property type="match status" value="1"/>
</dbReference>
<dbReference type="NCBIfam" id="TIGR00045">
    <property type="entry name" value="glycerate kinase"/>
    <property type="match status" value="1"/>
</dbReference>
<evidence type="ECO:0000313" key="6">
    <source>
        <dbReference type="Proteomes" id="UP001228403"/>
    </source>
</evidence>
<keyword evidence="2 4" id="KW-0808">Transferase</keyword>
<gene>
    <name evidence="5" type="ORF">QUW02_09735</name>
</gene>
<dbReference type="GO" id="GO:0008887">
    <property type="term" value="F:glycerate kinase activity"/>
    <property type="evidence" value="ECO:0007669"/>
    <property type="project" value="UniProtKB-EC"/>
</dbReference>
<evidence type="ECO:0000256" key="2">
    <source>
        <dbReference type="ARBA" id="ARBA00022679"/>
    </source>
</evidence>
<dbReference type="InterPro" id="IPR018197">
    <property type="entry name" value="Glycerate_kinase_RE-like"/>
</dbReference>